<reference evidence="2 3" key="1">
    <citation type="submission" date="2019-03" db="EMBL/GenBank/DDBJ databases">
        <authorList>
            <person name="Kim M.K.M."/>
        </authorList>
    </citation>
    <scope>NUCLEOTIDE SEQUENCE [LARGE SCALE GENOMIC DNA]</scope>
    <source>
        <strain evidence="2 3">17J68-12</strain>
    </source>
</reference>
<dbReference type="Gene3D" id="2.40.160.20">
    <property type="match status" value="1"/>
</dbReference>
<feature type="signal peptide" evidence="1">
    <location>
        <begin position="1"/>
        <end position="21"/>
    </location>
</feature>
<gene>
    <name evidence="2" type="ORF">EPD60_15240</name>
</gene>
<evidence type="ECO:0008006" key="4">
    <source>
        <dbReference type="Google" id="ProtNLM"/>
    </source>
</evidence>
<dbReference type="RefSeq" id="WP_131450376.1">
    <property type="nucleotide sequence ID" value="NZ_SJZI01000050.1"/>
</dbReference>
<organism evidence="2 3">
    <name type="scientific">Flaviaesturariibacter flavus</name>
    <dbReference type="NCBI Taxonomy" id="2502780"/>
    <lineage>
        <taxon>Bacteria</taxon>
        <taxon>Pseudomonadati</taxon>
        <taxon>Bacteroidota</taxon>
        <taxon>Chitinophagia</taxon>
        <taxon>Chitinophagales</taxon>
        <taxon>Chitinophagaceae</taxon>
        <taxon>Flaviaestuariibacter</taxon>
    </lineage>
</organism>
<keyword evidence="1" id="KW-0732">Signal</keyword>
<comment type="caution">
    <text evidence="2">The sequence shown here is derived from an EMBL/GenBank/DDBJ whole genome shotgun (WGS) entry which is preliminary data.</text>
</comment>
<evidence type="ECO:0000256" key="1">
    <source>
        <dbReference type="SAM" id="SignalP"/>
    </source>
</evidence>
<feature type="chain" id="PRO_5020683294" description="Outer membrane protein beta-barrel domain-containing protein" evidence="1">
    <location>
        <begin position="22"/>
        <end position="203"/>
    </location>
</feature>
<evidence type="ECO:0000313" key="3">
    <source>
        <dbReference type="Proteomes" id="UP000295334"/>
    </source>
</evidence>
<accession>A0A4R1B8T8</accession>
<proteinExistence type="predicted"/>
<name>A0A4R1B8T8_9BACT</name>
<sequence>MCNRKPIFTFLLCLLTLALRAQDKKFTSKPGRIGDHALVAYINGGAGFFFSRRGAPDYLKPQLRRINPVGTVRLLWHPDHLLKVGLESGYIKFYEYGLTDSAGNSGRVSLEAVPLLLVWSMSLSKHFNIFAGSGAYFLRTNLDYMGKSSARKFSVGWMAAASYIWPIGKNAGLGTEFKWLYAAETSNGSLCLQVQYVWKFAKW</sequence>
<dbReference type="AlphaFoldDB" id="A0A4R1B8T8"/>
<dbReference type="InterPro" id="IPR011250">
    <property type="entry name" value="OMP/PagP_B-barrel"/>
</dbReference>
<protein>
    <recommendedName>
        <fullName evidence="4">Outer membrane protein beta-barrel domain-containing protein</fullName>
    </recommendedName>
</protein>
<dbReference type="Proteomes" id="UP000295334">
    <property type="component" value="Unassembled WGS sequence"/>
</dbReference>
<dbReference type="OrthoDB" id="943576at2"/>
<keyword evidence="3" id="KW-1185">Reference proteome</keyword>
<dbReference type="SUPFAM" id="SSF56925">
    <property type="entry name" value="OMPA-like"/>
    <property type="match status" value="1"/>
</dbReference>
<dbReference type="EMBL" id="SJZI01000050">
    <property type="protein sequence ID" value="TCJ12619.1"/>
    <property type="molecule type" value="Genomic_DNA"/>
</dbReference>
<evidence type="ECO:0000313" key="2">
    <source>
        <dbReference type="EMBL" id="TCJ12619.1"/>
    </source>
</evidence>